<feature type="region of interest" description="Disordered" evidence="1">
    <location>
        <begin position="186"/>
        <end position="257"/>
    </location>
</feature>
<proteinExistence type="predicted"/>
<evidence type="ECO:0000256" key="1">
    <source>
        <dbReference type="SAM" id="MobiDB-lite"/>
    </source>
</evidence>
<dbReference type="OrthoDB" id="4143706at2"/>
<dbReference type="AlphaFoldDB" id="A0A0D8B8G7"/>
<evidence type="ECO:0000313" key="3">
    <source>
        <dbReference type="Proteomes" id="UP000032545"/>
    </source>
</evidence>
<dbReference type="Proteomes" id="UP000032545">
    <property type="component" value="Unassembled WGS sequence"/>
</dbReference>
<name>A0A0D8B8G7_9ACTN</name>
<organism evidence="2 3">
    <name type="scientific">Frankia torreyi</name>
    <dbReference type="NCBI Taxonomy" id="1856"/>
    <lineage>
        <taxon>Bacteria</taxon>
        <taxon>Bacillati</taxon>
        <taxon>Actinomycetota</taxon>
        <taxon>Actinomycetes</taxon>
        <taxon>Frankiales</taxon>
        <taxon>Frankiaceae</taxon>
        <taxon>Frankia</taxon>
    </lineage>
</organism>
<dbReference type="RefSeq" id="WP_052681438.1">
    <property type="nucleotide sequence ID" value="NZ_JYFN01000061.1"/>
</dbReference>
<evidence type="ECO:0000313" key="2">
    <source>
        <dbReference type="EMBL" id="KJE20390.1"/>
    </source>
</evidence>
<dbReference type="InterPro" id="IPR045592">
    <property type="entry name" value="DUF6461"/>
</dbReference>
<reference evidence="3" key="1">
    <citation type="submission" date="2015-02" db="EMBL/GenBank/DDBJ databases">
        <title>Draft Genome of Frankia sp. CpI1-S.</title>
        <authorList>
            <person name="Oshone R.T."/>
            <person name="Ngom M."/>
            <person name="Ghodhbane-Gtari F."/>
            <person name="Gtari M."/>
            <person name="Morris K."/>
            <person name="Thomas K."/>
            <person name="Sen A."/>
            <person name="Tisa L.S."/>
        </authorList>
    </citation>
    <scope>NUCLEOTIDE SEQUENCE [LARGE SCALE GENOMIC DNA]</scope>
    <source>
        <strain evidence="3">CpI1-S</strain>
    </source>
</reference>
<sequence>MTQSPLEHGWEAVVRYRPFCLTFTLGVTPWNLVERYGADPTAARLLAIGETYAVGQPGADRSILASGSLGDWAFGFETMGVEGIMSGTLAALSRGTQTVAVNDSAKALHVLRYWVDGQPRESFELGVPDTQRAVGAHPFWGAVERHRAAHPDQSKVIAALRAIGDHVGGQLTADMLARPLLTAILPEDGRPRSAPAVDLPLVRPGEPRQPVPLGRYLGTLGPRAPIPSSPLHDRAEVSPPGGLTGMGQKRVEGGDTP</sequence>
<dbReference type="EMBL" id="JYFN01000061">
    <property type="protein sequence ID" value="KJE20390.1"/>
    <property type="molecule type" value="Genomic_DNA"/>
</dbReference>
<dbReference type="PATRIC" id="fig|1502723.3.peg.5699"/>
<comment type="caution">
    <text evidence="2">The sequence shown here is derived from an EMBL/GenBank/DDBJ whole genome shotgun (WGS) entry which is preliminary data.</text>
</comment>
<keyword evidence="3" id="KW-1185">Reference proteome</keyword>
<gene>
    <name evidence="2" type="ORF">FF36_05289</name>
</gene>
<dbReference type="Pfam" id="PF20062">
    <property type="entry name" value="DUF6461"/>
    <property type="match status" value="1"/>
</dbReference>
<accession>A0A0D8B8G7</accession>
<reference evidence="2 3" key="2">
    <citation type="journal article" date="2016" name="Genome Announc.">
        <title>Permanent Draft Genome Sequences for Two Variants of Frankia sp. Strain CpI1, the First Frankia Strain Isolated from Root Nodules of Comptonia peregrina.</title>
        <authorList>
            <person name="Oshone R."/>
            <person name="Hurst S.G.IV."/>
            <person name="Abebe-Akele F."/>
            <person name="Simpson S."/>
            <person name="Morris K."/>
            <person name="Thomas W.K."/>
            <person name="Tisa L.S."/>
        </authorList>
    </citation>
    <scope>NUCLEOTIDE SEQUENCE [LARGE SCALE GENOMIC DNA]</scope>
    <source>
        <strain evidence="3">CpI1-S</strain>
    </source>
</reference>
<protein>
    <submittedName>
        <fullName evidence="2">Uncharacterized protein</fullName>
    </submittedName>
</protein>